<reference evidence="2 3" key="1">
    <citation type="submission" date="2021-08" db="EMBL/GenBank/DDBJ databases">
        <title>Culture and genomic analysis of Symbiopectobacterium purcellii sp. nov. gen. nov., isolated from the leafhopper Empoasca decipiens.</title>
        <authorList>
            <person name="Nadal-Jimenez P."/>
            <person name="Siozios S."/>
            <person name="Halliday N."/>
            <person name="Camara M."/>
            <person name="Hurst G.D.D."/>
        </authorList>
    </citation>
    <scope>NUCLEOTIDE SEQUENCE [LARGE SCALE GENOMIC DNA]</scope>
    <source>
        <strain evidence="2 3">SyEd1</strain>
    </source>
</reference>
<dbReference type="Proteomes" id="UP000825886">
    <property type="component" value="Chromosome"/>
</dbReference>
<evidence type="ECO:0000313" key="2">
    <source>
        <dbReference type="EMBL" id="QZN95062.1"/>
    </source>
</evidence>
<evidence type="ECO:0000256" key="1">
    <source>
        <dbReference type="SAM" id="Coils"/>
    </source>
</evidence>
<accession>A0ABX9AIQ8</accession>
<feature type="coiled-coil region" evidence="1">
    <location>
        <begin position="164"/>
        <end position="191"/>
    </location>
</feature>
<dbReference type="EMBL" id="CP081864">
    <property type="protein sequence ID" value="QZN95062.1"/>
    <property type="molecule type" value="Genomic_DNA"/>
</dbReference>
<keyword evidence="1" id="KW-0175">Coiled coil</keyword>
<proteinExistence type="predicted"/>
<dbReference type="RefSeq" id="WP_222158172.1">
    <property type="nucleotide sequence ID" value="NZ_CP081864.1"/>
</dbReference>
<gene>
    <name evidence="2" type="ORF">K6K13_17815</name>
</gene>
<name>A0ABX9AIQ8_9ENTR</name>
<organism evidence="2 3">
    <name type="scientific">Symbiopectobacterium purcellii</name>
    <dbReference type="NCBI Taxonomy" id="2871826"/>
    <lineage>
        <taxon>Bacteria</taxon>
        <taxon>Pseudomonadati</taxon>
        <taxon>Pseudomonadota</taxon>
        <taxon>Gammaproteobacteria</taxon>
        <taxon>Enterobacterales</taxon>
        <taxon>Enterobacteriaceae</taxon>
    </lineage>
</organism>
<evidence type="ECO:0000313" key="3">
    <source>
        <dbReference type="Proteomes" id="UP000825886"/>
    </source>
</evidence>
<keyword evidence="3" id="KW-1185">Reference proteome</keyword>
<sequence>MPIKFKPVDVDGFMITYCNLASQKRISYEALNKMGKVAKGLEFATNGVHLFKRMNIKERHDVDRKFAPLYEMLSKQNSKHYDKKKEKITEISEAFKQLINKDPNVREHYINHYKHNQNKIKNEKVLIEKEILKHAGIRTINIDNAELYKHKSEACRLQLNILRDDDAEAVIKKATNNLSETKKKIASLYNQLGEIKHHAQKRMSDLDYILSLAVENKIYSTKDIGCGPTTWKSHLTADAYAKKYFGTQRVYGRRKHINREIPSLYGKQWQTTLIDYCHAHDALKAYQKALKKETRDGVSLAERCRTTLMTDTIHSIDAHHARYRTYTKRAEKTADHITNLKMRTMAYDVAIEDVNRQIERVKLVADS</sequence>
<protein>
    <submittedName>
        <fullName evidence="2">Uncharacterized protein</fullName>
    </submittedName>
</protein>